<dbReference type="GO" id="GO:0006364">
    <property type="term" value="P:rRNA processing"/>
    <property type="evidence" value="ECO:0007669"/>
    <property type="project" value="UniProtKB-KW"/>
</dbReference>
<evidence type="ECO:0000313" key="5">
    <source>
        <dbReference type="Proteomes" id="UP000054845"/>
    </source>
</evidence>
<evidence type="ECO:0000256" key="1">
    <source>
        <dbReference type="ARBA" id="ARBA00006524"/>
    </source>
</evidence>
<dbReference type="AlphaFoldDB" id="A0A0P1BCG5"/>
<evidence type="ECO:0000313" key="4">
    <source>
        <dbReference type="EMBL" id="CEH13550.1"/>
    </source>
</evidence>
<sequence length="249" mass="26542">MPPAAASTHDQASASTTASVDAAPTPQQLLFARALISTFALWPALRLAIAEEWGGSDSQDKADFLLSHLADTHGGDPVVVPDQDDLSYALTAYFNDEYEVRLEDDSAEYVAGRICNLHKLCFAGDQVEAENAVKGLEEATKSLRGTKTKATKQDAGDDAGMASDESDVEGGEDGMDVDEGDDGTNMEQASVNNPAVREAPKSAQPSSASIASQFDHTRSLPTCEVYEMRPTSNGNEAPMVPEAWIMIEK</sequence>
<dbReference type="Pfam" id="PF10273">
    <property type="entry name" value="WGG"/>
    <property type="match status" value="1"/>
</dbReference>
<feature type="compositionally biased region" description="Acidic residues" evidence="3">
    <location>
        <begin position="164"/>
        <end position="184"/>
    </location>
</feature>
<accession>A0A0P1BCG5</accession>
<evidence type="ECO:0000256" key="3">
    <source>
        <dbReference type="SAM" id="MobiDB-lite"/>
    </source>
</evidence>
<feature type="compositionally biased region" description="Low complexity" evidence="3">
    <location>
        <begin position="201"/>
        <end position="213"/>
    </location>
</feature>
<keyword evidence="5" id="KW-1185">Reference proteome</keyword>
<dbReference type="PANTHER" id="PTHR21250">
    <property type="entry name" value="PRE-RRNA-PROCESSING PROTEIN TSR2 HOMOLOG"/>
    <property type="match status" value="1"/>
</dbReference>
<protein>
    <submittedName>
        <fullName evidence="4">Uncharacterized conserved protein</fullName>
    </submittedName>
</protein>
<feature type="region of interest" description="Disordered" evidence="3">
    <location>
        <begin position="144"/>
        <end position="216"/>
    </location>
</feature>
<dbReference type="InterPro" id="IPR019398">
    <property type="entry name" value="Pre-rRNA_process_TSR2"/>
</dbReference>
<organism evidence="4 5">
    <name type="scientific">Ceraceosorus bombacis</name>
    <dbReference type="NCBI Taxonomy" id="401625"/>
    <lineage>
        <taxon>Eukaryota</taxon>
        <taxon>Fungi</taxon>
        <taxon>Dikarya</taxon>
        <taxon>Basidiomycota</taxon>
        <taxon>Ustilaginomycotina</taxon>
        <taxon>Exobasidiomycetes</taxon>
        <taxon>Ceraceosorales</taxon>
        <taxon>Ceraceosoraceae</taxon>
        <taxon>Ceraceosorus</taxon>
    </lineage>
</organism>
<dbReference type="OrthoDB" id="263560at2759"/>
<dbReference type="Proteomes" id="UP000054845">
    <property type="component" value="Unassembled WGS sequence"/>
</dbReference>
<proteinExistence type="inferred from homology"/>
<feature type="region of interest" description="Disordered" evidence="3">
    <location>
        <begin position="1"/>
        <end position="20"/>
    </location>
</feature>
<evidence type="ECO:0000256" key="2">
    <source>
        <dbReference type="ARBA" id="ARBA00022552"/>
    </source>
</evidence>
<dbReference type="STRING" id="401625.A0A0P1BCG5"/>
<dbReference type="EMBL" id="CCYA01000221">
    <property type="protein sequence ID" value="CEH13550.1"/>
    <property type="molecule type" value="Genomic_DNA"/>
</dbReference>
<keyword evidence="2" id="KW-0698">rRNA processing</keyword>
<name>A0A0P1BCG5_9BASI</name>
<comment type="similarity">
    <text evidence="1">Belongs to the TSR2 family.</text>
</comment>
<reference evidence="4 5" key="1">
    <citation type="submission" date="2014-09" db="EMBL/GenBank/DDBJ databases">
        <authorList>
            <person name="Magalhaes I.L.F."/>
            <person name="Oliveira U."/>
            <person name="Santos F.R."/>
            <person name="Vidigal T.H.D.A."/>
            <person name="Brescovit A.D."/>
            <person name="Santos A.J."/>
        </authorList>
    </citation>
    <scope>NUCLEOTIDE SEQUENCE [LARGE SCALE GENOMIC DNA]</scope>
</reference>